<dbReference type="PANTHER" id="PTHR38011:SF11">
    <property type="entry name" value="2,5-DIAMINO-6-RIBOSYLAMINO-4(3H)-PYRIMIDINONE 5'-PHOSPHATE REDUCTASE"/>
    <property type="match status" value="1"/>
</dbReference>
<accession>A0A4R6RBH1</accession>
<dbReference type="InterPro" id="IPR024072">
    <property type="entry name" value="DHFR-like_dom_sf"/>
</dbReference>
<dbReference type="GO" id="GO:0009231">
    <property type="term" value="P:riboflavin biosynthetic process"/>
    <property type="evidence" value="ECO:0007669"/>
    <property type="project" value="InterPro"/>
</dbReference>
<reference evidence="2 3" key="1">
    <citation type="submission" date="2019-03" db="EMBL/GenBank/DDBJ databases">
        <title>Genomic Encyclopedia of Type Strains, Phase IV (KMG-IV): sequencing the most valuable type-strain genomes for metagenomic binning, comparative biology and taxonomic classification.</title>
        <authorList>
            <person name="Goeker M."/>
        </authorList>
    </citation>
    <scope>NUCLEOTIDE SEQUENCE [LARGE SCALE GENOMIC DNA]</scope>
    <source>
        <strain evidence="2 3">DSM 102969</strain>
    </source>
</reference>
<dbReference type="Gene3D" id="3.40.430.10">
    <property type="entry name" value="Dihydrofolate Reductase, subunit A"/>
    <property type="match status" value="1"/>
</dbReference>
<proteinExistence type="predicted"/>
<dbReference type="SUPFAM" id="SSF53597">
    <property type="entry name" value="Dihydrofolate reductase-like"/>
    <property type="match status" value="1"/>
</dbReference>
<dbReference type="InterPro" id="IPR002734">
    <property type="entry name" value="RibDG_C"/>
</dbReference>
<dbReference type="OrthoDB" id="9782335at2"/>
<dbReference type="Proteomes" id="UP000294547">
    <property type="component" value="Unassembled WGS sequence"/>
</dbReference>
<dbReference type="EMBL" id="SNXY01000009">
    <property type="protein sequence ID" value="TDP83335.1"/>
    <property type="molecule type" value="Genomic_DNA"/>
</dbReference>
<evidence type="ECO:0000313" key="3">
    <source>
        <dbReference type="Proteomes" id="UP000294547"/>
    </source>
</evidence>
<dbReference type="PANTHER" id="PTHR38011">
    <property type="entry name" value="DIHYDROFOLATE REDUCTASE FAMILY PROTEIN (AFU_ORTHOLOGUE AFUA_8G06820)"/>
    <property type="match status" value="1"/>
</dbReference>
<dbReference type="RefSeq" id="WP_126538198.1">
    <property type="nucleotide sequence ID" value="NZ_BSPM01000009.1"/>
</dbReference>
<dbReference type="AlphaFoldDB" id="A0A4R6RBH1"/>
<organism evidence="2 3">
    <name type="scientific">Oharaeibacter diazotrophicus</name>
    <dbReference type="NCBI Taxonomy" id="1920512"/>
    <lineage>
        <taxon>Bacteria</taxon>
        <taxon>Pseudomonadati</taxon>
        <taxon>Pseudomonadota</taxon>
        <taxon>Alphaproteobacteria</taxon>
        <taxon>Hyphomicrobiales</taxon>
        <taxon>Pleomorphomonadaceae</taxon>
        <taxon>Oharaeibacter</taxon>
    </lineage>
</organism>
<name>A0A4R6RBH1_9HYPH</name>
<dbReference type="InterPro" id="IPR050765">
    <property type="entry name" value="Riboflavin_Biosynth_HTPR"/>
</dbReference>
<feature type="domain" description="Bacterial bifunctional deaminase-reductase C-terminal" evidence="1">
    <location>
        <begin position="9"/>
        <end position="163"/>
    </location>
</feature>
<evidence type="ECO:0000259" key="1">
    <source>
        <dbReference type="Pfam" id="PF01872"/>
    </source>
</evidence>
<sequence length="172" mass="18684">MTRILGYIAETLDGYIAEPDGSYGFLDPYGAADCGYDAFYAGIGTLVMGRGTFEACLKHPSWPYRGRRSIVVTRTPPPSLPPDTEVWTSGVDALIAHLREPGVAGDVWVLGGGLLQQAFLDRDAIDRLEIYVVPVILGDGIPLFPGTDVRRTLKLVEVARFGEIAQLVYARA</sequence>
<gene>
    <name evidence="2" type="ORF">EDD54_3297</name>
</gene>
<dbReference type="GO" id="GO:0008703">
    <property type="term" value="F:5-amino-6-(5-phosphoribosylamino)uracil reductase activity"/>
    <property type="evidence" value="ECO:0007669"/>
    <property type="project" value="InterPro"/>
</dbReference>
<dbReference type="Pfam" id="PF01872">
    <property type="entry name" value="RibD_C"/>
    <property type="match status" value="1"/>
</dbReference>
<comment type="caution">
    <text evidence="2">The sequence shown here is derived from an EMBL/GenBank/DDBJ whole genome shotgun (WGS) entry which is preliminary data.</text>
</comment>
<evidence type="ECO:0000313" key="2">
    <source>
        <dbReference type="EMBL" id="TDP83335.1"/>
    </source>
</evidence>
<keyword evidence="3" id="KW-1185">Reference proteome</keyword>
<protein>
    <submittedName>
        <fullName evidence="2">Dihydrofolate reductase</fullName>
    </submittedName>
</protein>